<dbReference type="GO" id="GO:0031145">
    <property type="term" value="P:anaphase-promoting complex-dependent catabolic process"/>
    <property type="evidence" value="ECO:0007669"/>
    <property type="project" value="EnsemblFungi"/>
</dbReference>
<reference evidence="10 11" key="1">
    <citation type="submission" date="2015-10" db="EMBL/GenBank/DDBJ databases">
        <title>Draft genomes sequences of Candida glabrata isolates 1A, 1B, 2A, 2B, 3A and 3B.</title>
        <authorList>
            <person name="Haavelsrud O.E."/>
            <person name="Gaustad P."/>
        </authorList>
    </citation>
    <scope>NUCLEOTIDE SEQUENCE [LARGE SCALE GENOMIC DNA]</scope>
    <source>
        <strain evidence="10">910700640</strain>
    </source>
</reference>
<dbReference type="GO" id="GO:0005721">
    <property type="term" value="C:pericentric heterochromatin"/>
    <property type="evidence" value="ECO:0007669"/>
    <property type="project" value="EnsemblFungi"/>
</dbReference>
<dbReference type="AlphaFoldDB" id="A0A0W0DN49"/>
<feature type="repeat" description="TPR" evidence="7">
    <location>
        <begin position="632"/>
        <end position="665"/>
    </location>
</feature>
<feature type="repeat" description="TPR" evidence="7">
    <location>
        <begin position="283"/>
        <end position="316"/>
    </location>
</feature>
<dbReference type="Gene3D" id="1.25.40.10">
    <property type="entry name" value="Tetratricopeptide repeat domain"/>
    <property type="match status" value="1"/>
</dbReference>
<gene>
    <name evidence="9" type="ORF">AO440_005233</name>
    <name evidence="10" type="ORF">AO440_005772</name>
</gene>
<keyword evidence="5 7" id="KW-0802">TPR repeat</keyword>
<keyword evidence="4" id="KW-0833">Ubl conjugation pathway</keyword>
<dbReference type="GO" id="GO:0032297">
    <property type="term" value="P:negative regulation of DNA-templated DNA replication initiation"/>
    <property type="evidence" value="ECO:0007669"/>
    <property type="project" value="EnsemblFungi"/>
</dbReference>
<keyword evidence="1" id="KW-0132">Cell division</keyword>
<accession>A0A0W0DN49</accession>
<evidence type="ECO:0000256" key="8">
    <source>
        <dbReference type="SAM" id="MobiDB-lite"/>
    </source>
</evidence>
<dbReference type="VEuPathDB" id="FungiDB:GWK60_L13827"/>
<dbReference type="GO" id="GO:0016567">
    <property type="term" value="P:protein ubiquitination"/>
    <property type="evidence" value="ECO:0007669"/>
    <property type="project" value="EnsemblFungi"/>
</dbReference>
<dbReference type="Pfam" id="PF13181">
    <property type="entry name" value="TPR_8"/>
    <property type="match status" value="1"/>
</dbReference>
<dbReference type="VEuPathDB" id="FungiDB:GVI51_L09801"/>
<comment type="caution">
    <text evidence="10">The sequence shown here is derived from an EMBL/GenBank/DDBJ whole genome shotgun (WGS) entry which is preliminary data.</text>
</comment>
<evidence type="ECO:0000313" key="11">
    <source>
        <dbReference type="Proteomes" id="UP000054886"/>
    </source>
</evidence>
<dbReference type="GO" id="GO:0051301">
    <property type="term" value="P:cell division"/>
    <property type="evidence" value="ECO:0007669"/>
    <property type="project" value="UniProtKB-KW"/>
</dbReference>
<dbReference type="InterPro" id="IPR019734">
    <property type="entry name" value="TPR_rpt"/>
</dbReference>
<dbReference type="SMART" id="SM00028">
    <property type="entry name" value="TPR"/>
    <property type="match status" value="7"/>
</dbReference>
<evidence type="ECO:0000313" key="10">
    <source>
        <dbReference type="EMBL" id="KTB13259.1"/>
    </source>
</evidence>
<feature type="region of interest" description="Disordered" evidence="8">
    <location>
        <begin position="703"/>
        <end position="743"/>
    </location>
</feature>
<dbReference type="GO" id="GO:0005829">
    <property type="term" value="C:cytosol"/>
    <property type="evidence" value="ECO:0007669"/>
    <property type="project" value="EnsemblFungi"/>
</dbReference>
<protein>
    <submittedName>
        <fullName evidence="10">Anaphase-promoting complex subunit CDC16</fullName>
    </submittedName>
</protein>
<evidence type="ECO:0000256" key="2">
    <source>
        <dbReference type="ARBA" id="ARBA00022737"/>
    </source>
</evidence>
<dbReference type="VEuPathDB" id="FungiDB:B1J91_L09823g"/>
<dbReference type="VEuPathDB" id="FungiDB:CAGL0L09823g"/>
<dbReference type="EMBL" id="LLZZ01000154">
    <property type="protein sequence ID" value="KTA98034.1"/>
    <property type="molecule type" value="Genomic_DNA"/>
</dbReference>
<dbReference type="GO" id="GO:0061630">
    <property type="term" value="F:ubiquitin protein ligase activity"/>
    <property type="evidence" value="ECO:0007669"/>
    <property type="project" value="EnsemblFungi"/>
</dbReference>
<evidence type="ECO:0000256" key="6">
    <source>
        <dbReference type="ARBA" id="ARBA00023306"/>
    </source>
</evidence>
<keyword evidence="3" id="KW-0498">Mitosis</keyword>
<evidence type="ECO:0000313" key="9">
    <source>
        <dbReference type="EMBL" id="KTA98034.1"/>
    </source>
</evidence>
<proteinExistence type="predicted"/>
<name>A0A0W0DN49_CANGB</name>
<organism evidence="10 11">
    <name type="scientific">Candida glabrata</name>
    <name type="common">Yeast</name>
    <name type="synonym">Torulopsis glabrata</name>
    <dbReference type="NCBI Taxonomy" id="5478"/>
    <lineage>
        <taxon>Eukaryota</taxon>
        <taxon>Fungi</taxon>
        <taxon>Dikarya</taxon>
        <taxon>Ascomycota</taxon>
        <taxon>Saccharomycotina</taxon>
        <taxon>Saccharomycetes</taxon>
        <taxon>Saccharomycetales</taxon>
        <taxon>Saccharomycetaceae</taxon>
        <taxon>Nakaseomyces</taxon>
    </lineage>
</organism>
<dbReference type="PANTHER" id="PTHR12558">
    <property type="entry name" value="CELL DIVISION CYCLE 16,23,27"/>
    <property type="match status" value="1"/>
</dbReference>
<dbReference type="InterPro" id="IPR011990">
    <property type="entry name" value="TPR-like_helical_dom_sf"/>
</dbReference>
<evidence type="ECO:0000256" key="7">
    <source>
        <dbReference type="PROSITE-ProRule" id="PRU00339"/>
    </source>
</evidence>
<dbReference type="Proteomes" id="UP000054886">
    <property type="component" value="Unassembled WGS sequence"/>
</dbReference>
<sequence>MRDQGQEGFTPVQRRVVSPVGAARSPLLTSPLVQKYAGASLATPRRHLGASNSNNGNNGSLLASMSKNSMLGSTIPSTLRKVSLQREFHDNDSDVVGAGVGGGPRWSKSAQGDGDVIIVGAAGGDNTASPTGDGEGLNTTTLTTTTTTVTSGAGNGSNEIDIAKIPLIERLQLWRHDAWIQHLYGTAEFVATKIYTMTGDANDAFWLALIYYSMGSHNRCIELLTKDDIISVSIVCRYLLARCYIDVKNYDDALDIVGETNPFADTAEASARIESDGGIKLESSMCFLRGKIYVAQNDFSRAKEAFKEAVLVDPKNFEAYRQLVDSHLLTTNEEWELLDSLDFDSLGDDSILVKSLYTLELSKNQNQDRITEAQDILRQDYDLADDIDIVTSDIDILFNQCKFSQCLNVCELMLKRDQFNNKILPTYISCLYEVKSSNKLFLLAHELAEKDPRNCITWYCVATYYMLLDRIPEARKYFSKSSIMDPTFAPAWLGFAHTFALEGEQDQAISAYSTAARFFPGMSLPNLFLGMQYMASNTLTLAEEYFSLAYESSPQDPVILNEIGVLKFKKGELHKAKRYLKKAAECCKDMERSSKTVLSVQINLSHTYRRLGENEKAIKYLTNILEDTENSSEIYCSLGFLYLKTNQLQKAIDALHRVLAINPGNSSAQKLLNYALELNVTLELDENHPLVVNSNILDEEHSASKIGKRRQPFESINVDKKRNKAGQLTEQSLSPAGEAMDIE</sequence>
<dbReference type="EMBL" id="LLZZ01000013">
    <property type="protein sequence ID" value="KTB13259.1"/>
    <property type="molecule type" value="Genomic_DNA"/>
</dbReference>
<dbReference type="Pfam" id="PF12895">
    <property type="entry name" value="ANAPC3"/>
    <property type="match status" value="1"/>
</dbReference>
<dbReference type="SUPFAM" id="SSF48452">
    <property type="entry name" value="TPR-like"/>
    <property type="match status" value="2"/>
</dbReference>
<evidence type="ECO:0000256" key="1">
    <source>
        <dbReference type="ARBA" id="ARBA00022618"/>
    </source>
</evidence>
<dbReference type="PROSITE" id="PS50005">
    <property type="entry name" value="TPR"/>
    <property type="match status" value="2"/>
</dbReference>
<evidence type="ECO:0000256" key="3">
    <source>
        <dbReference type="ARBA" id="ARBA00022776"/>
    </source>
</evidence>
<dbReference type="PANTHER" id="PTHR12558:SF9">
    <property type="entry name" value="CELL DIVISION CYCLE PROTEIN 16 HOMOLOG"/>
    <property type="match status" value="1"/>
</dbReference>
<keyword evidence="6" id="KW-0131">Cell cycle</keyword>
<evidence type="ECO:0000256" key="4">
    <source>
        <dbReference type="ARBA" id="ARBA00022786"/>
    </source>
</evidence>
<keyword evidence="2" id="KW-0677">Repeat</keyword>
<dbReference type="Pfam" id="PF14559">
    <property type="entry name" value="TPR_19"/>
    <property type="match status" value="1"/>
</dbReference>
<dbReference type="GO" id="GO:0045842">
    <property type="term" value="P:positive regulation of mitotic metaphase/anaphase transition"/>
    <property type="evidence" value="ECO:0007669"/>
    <property type="project" value="TreeGrafter"/>
</dbReference>
<evidence type="ECO:0000256" key="5">
    <source>
        <dbReference type="ARBA" id="ARBA00022803"/>
    </source>
</evidence>
<dbReference type="GO" id="GO:0005680">
    <property type="term" value="C:anaphase-promoting complex"/>
    <property type="evidence" value="ECO:0007669"/>
    <property type="project" value="EnsemblFungi"/>
</dbReference>